<comment type="caution">
    <text evidence="1">The sequence shown here is derived from an EMBL/GenBank/DDBJ whole genome shotgun (WGS) entry which is preliminary data.</text>
</comment>
<dbReference type="EMBL" id="CAJVNV010000014">
    <property type="protein sequence ID" value="CAG7953447.1"/>
    <property type="molecule type" value="Genomic_DNA"/>
</dbReference>
<protein>
    <submittedName>
        <fullName evidence="1">Uncharacterized protein</fullName>
    </submittedName>
</protein>
<evidence type="ECO:0000313" key="2">
    <source>
        <dbReference type="Proteomes" id="UP001153461"/>
    </source>
</evidence>
<sequence length="99" mass="11616">MFKPLDDDIVLLEHGLTPMEISIPILPRKFVWAAFMRPFPLRLKIASRSLVRSLSTLTLRYIYVKSNQRLEIGDRGRLTYWRYSLLTRYALVPTVICCT</sequence>
<organism evidence="1 2">
    <name type="scientific">Penicillium nalgiovense</name>
    <dbReference type="NCBI Taxonomy" id="60175"/>
    <lineage>
        <taxon>Eukaryota</taxon>
        <taxon>Fungi</taxon>
        <taxon>Dikarya</taxon>
        <taxon>Ascomycota</taxon>
        <taxon>Pezizomycotina</taxon>
        <taxon>Eurotiomycetes</taxon>
        <taxon>Eurotiomycetidae</taxon>
        <taxon>Eurotiales</taxon>
        <taxon>Aspergillaceae</taxon>
        <taxon>Penicillium</taxon>
    </lineage>
</organism>
<dbReference type="AlphaFoldDB" id="A0A9W4H9P4"/>
<dbReference type="Proteomes" id="UP001153461">
    <property type="component" value="Unassembled WGS sequence"/>
</dbReference>
<accession>A0A9W4H9P4</accession>
<name>A0A9W4H9P4_PENNA</name>
<gene>
    <name evidence="1" type="ORF">PNAL_LOCUS562</name>
</gene>
<proteinExistence type="predicted"/>
<dbReference type="OrthoDB" id="10528134at2759"/>
<reference evidence="1" key="1">
    <citation type="submission" date="2021-07" db="EMBL/GenBank/DDBJ databases">
        <authorList>
            <person name="Branca A.L. A."/>
        </authorList>
    </citation>
    <scope>NUCLEOTIDE SEQUENCE</scope>
</reference>
<evidence type="ECO:0000313" key="1">
    <source>
        <dbReference type="EMBL" id="CAG7953447.1"/>
    </source>
</evidence>